<proteinExistence type="predicted"/>
<accession>A0ACC2SD16</accession>
<dbReference type="Proteomes" id="UP001165960">
    <property type="component" value="Unassembled WGS sequence"/>
</dbReference>
<keyword evidence="2" id="KW-1185">Reference proteome</keyword>
<dbReference type="EMBL" id="QTSX02005233">
    <property type="protein sequence ID" value="KAJ9060200.1"/>
    <property type="molecule type" value="Genomic_DNA"/>
</dbReference>
<protein>
    <submittedName>
        <fullName evidence="1">Uncharacterized protein</fullName>
    </submittedName>
</protein>
<sequence length="132" mass="15006">MFPPNNMKFIFLVWTLCVLINYGQANINFKNPEPTPTDKSEDSIWYRFGLRQRHAPYIKSSIPTNHPPQGPLVGLGVHQRLLSSQSLHFLLGEILSIWSPSTHVNDRNSSRFHSDQIQLGSSSSFNWGKASQ</sequence>
<name>A0ACC2SD16_9FUNG</name>
<reference evidence="1" key="1">
    <citation type="submission" date="2022-04" db="EMBL/GenBank/DDBJ databases">
        <title>Genome of the entomopathogenic fungus Entomophthora muscae.</title>
        <authorList>
            <person name="Elya C."/>
            <person name="Lovett B.R."/>
            <person name="Lee E."/>
            <person name="Macias A.M."/>
            <person name="Hajek A.E."/>
            <person name="De Bivort B.L."/>
            <person name="Kasson M.T."/>
            <person name="De Fine Licht H.H."/>
            <person name="Stajich J.E."/>
        </authorList>
    </citation>
    <scope>NUCLEOTIDE SEQUENCE</scope>
    <source>
        <strain evidence="1">Berkeley</strain>
    </source>
</reference>
<organism evidence="1 2">
    <name type="scientific">Entomophthora muscae</name>
    <dbReference type="NCBI Taxonomy" id="34485"/>
    <lineage>
        <taxon>Eukaryota</taxon>
        <taxon>Fungi</taxon>
        <taxon>Fungi incertae sedis</taxon>
        <taxon>Zoopagomycota</taxon>
        <taxon>Entomophthoromycotina</taxon>
        <taxon>Entomophthoromycetes</taxon>
        <taxon>Entomophthorales</taxon>
        <taxon>Entomophthoraceae</taxon>
        <taxon>Entomophthora</taxon>
    </lineage>
</organism>
<gene>
    <name evidence="1" type="ORF">DSO57_1039701</name>
</gene>
<comment type="caution">
    <text evidence="1">The sequence shown here is derived from an EMBL/GenBank/DDBJ whole genome shotgun (WGS) entry which is preliminary data.</text>
</comment>
<evidence type="ECO:0000313" key="2">
    <source>
        <dbReference type="Proteomes" id="UP001165960"/>
    </source>
</evidence>
<evidence type="ECO:0000313" key="1">
    <source>
        <dbReference type="EMBL" id="KAJ9060200.1"/>
    </source>
</evidence>